<accession>A0A915KMR9</accession>
<reference evidence="2" key="1">
    <citation type="submission" date="2022-11" db="UniProtKB">
        <authorList>
            <consortium name="WormBaseParasite"/>
        </authorList>
    </citation>
    <scope>IDENTIFICATION</scope>
</reference>
<name>A0A915KMR9_ROMCU</name>
<dbReference type="AlphaFoldDB" id="A0A915KMR9"/>
<organism evidence="1 2">
    <name type="scientific">Romanomermis culicivorax</name>
    <name type="common">Nematode worm</name>
    <dbReference type="NCBI Taxonomy" id="13658"/>
    <lineage>
        <taxon>Eukaryota</taxon>
        <taxon>Metazoa</taxon>
        <taxon>Ecdysozoa</taxon>
        <taxon>Nematoda</taxon>
        <taxon>Enoplea</taxon>
        <taxon>Dorylaimia</taxon>
        <taxon>Mermithida</taxon>
        <taxon>Mermithoidea</taxon>
        <taxon>Mermithidae</taxon>
        <taxon>Romanomermis</taxon>
    </lineage>
</organism>
<dbReference type="WBParaSite" id="nRc.2.0.1.t39071-RA">
    <property type="protein sequence ID" value="nRc.2.0.1.t39071-RA"/>
    <property type="gene ID" value="nRc.2.0.1.g39071"/>
</dbReference>
<protein>
    <submittedName>
        <fullName evidence="2">Uncharacterized protein</fullName>
    </submittedName>
</protein>
<keyword evidence="1" id="KW-1185">Reference proteome</keyword>
<proteinExistence type="predicted"/>
<sequence>MVAASLMLQNKCRLSDPGLCYKLCESALQLKASCSTPRDVRVTKIEQMMVGGAFPIKRRIQKQIGMTVQCMQMSTAAKTVRDDEINLIDIFCSISAFSIA</sequence>
<evidence type="ECO:0000313" key="2">
    <source>
        <dbReference type="WBParaSite" id="nRc.2.0.1.t39071-RA"/>
    </source>
</evidence>
<dbReference type="Proteomes" id="UP000887565">
    <property type="component" value="Unplaced"/>
</dbReference>
<evidence type="ECO:0000313" key="1">
    <source>
        <dbReference type="Proteomes" id="UP000887565"/>
    </source>
</evidence>